<dbReference type="KEGG" id="ehx:EMIHUDRAFT_117715"/>
<sequence length="658" mass="68006">MLSQSVLSLQVDELNGPALQLYRGLGYEVVGRERASTTPSRYRLVSKLLLGGVRERTLLVLQKPRPPAAAEAAEPEARPESSPISPMAAAARKRARTGGGGEEDEEPVPVAGGFEAPIFGARVYGQVTTLTLEGEDGPLSLGPVGVASDHAGAWYVATKDSLLHVSAAGRVRRVAALPASNVFNSIAVSPDRSAAFVADYSNHKIRRVEVATGEVTTLAGSGGEGEADGVGDAAEFCGPTAITINPGGGALFVADQDNHKIRRVEVTTGEVTSIAGSGEPGDADGVGDAAEFCGPRGLAISPDGGALFVADQGNDKIRRVEVTTGEVTTVAGSVNEDEGGNADGVGDAAQIDGPSGIAISPDGGALFVADLGNNKIRRVEVATGAVTTIAGSGNEGSTDGVGDAAEFNEPLEIAISAGGSTLLVRTKFTVGSRGGLRQVCLVAPTPPPSFAPIVVPPSTFSADMAKTWGDASLPQGMVTFLVGDDEERIEHVSKCNLCARSVVFRTMFGIGMKERDAAEVTVSHTDLASFTALVRYLLTDNFDLGEEEGGRAQRALDLRELAQMYQVPRLELLCAQALQESVAPATAVPLLEAAHTTGDGRLLAQCRRYVADHAAEVRASGGVEQLRDLGVAKGLLGDALDQVAELKGAMRALRVAES</sequence>
<dbReference type="InterPro" id="IPR011333">
    <property type="entry name" value="SKP1/BTB/POZ_sf"/>
</dbReference>
<name>A0A0D3J9M9_EMIH1</name>
<dbReference type="STRING" id="2903.R1EH74"/>
<dbReference type="PANTHER" id="PTHR46388:SF2">
    <property type="entry name" value="NHL REPEAT-CONTAINING PROTEIN 2"/>
    <property type="match status" value="1"/>
</dbReference>
<dbReference type="InterPro" id="IPR011042">
    <property type="entry name" value="6-blade_b-propeller_TolB-like"/>
</dbReference>
<dbReference type="PROSITE" id="PS50097">
    <property type="entry name" value="BTB"/>
    <property type="match status" value="1"/>
</dbReference>
<accession>A0A0D3J9M9</accession>
<dbReference type="Pfam" id="PF00651">
    <property type="entry name" value="BTB"/>
    <property type="match status" value="1"/>
</dbReference>
<feature type="region of interest" description="Disordered" evidence="1">
    <location>
        <begin position="64"/>
        <end position="111"/>
    </location>
</feature>
<dbReference type="Proteomes" id="UP000013827">
    <property type="component" value="Unassembled WGS sequence"/>
</dbReference>
<evidence type="ECO:0000256" key="1">
    <source>
        <dbReference type="SAM" id="MobiDB-lite"/>
    </source>
</evidence>
<dbReference type="PaxDb" id="2903-EOD20214"/>
<dbReference type="AlphaFoldDB" id="A0A0D3J9M9"/>
<dbReference type="PANTHER" id="PTHR46388">
    <property type="entry name" value="NHL REPEAT-CONTAINING PROTEIN 2"/>
    <property type="match status" value="1"/>
</dbReference>
<reference evidence="4" key="1">
    <citation type="journal article" date="2013" name="Nature">
        <title>Pan genome of the phytoplankton Emiliania underpins its global distribution.</title>
        <authorList>
            <person name="Read B.A."/>
            <person name="Kegel J."/>
            <person name="Klute M.J."/>
            <person name="Kuo A."/>
            <person name="Lefebvre S.C."/>
            <person name="Maumus F."/>
            <person name="Mayer C."/>
            <person name="Miller J."/>
            <person name="Monier A."/>
            <person name="Salamov A."/>
            <person name="Young J."/>
            <person name="Aguilar M."/>
            <person name="Claverie J.M."/>
            <person name="Frickenhaus S."/>
            <person name="Gonzalez K."/>
            <person name="Herman E.K."/>
            <person name="Lin Y.C."/>
            <person name="Napier J."/>
            <person name="Ogata H."/>
            <person name="Sarno A.F."/>
            <person name="Shmutz J."/>
            <person name="Schroeder D."/>
            <person name="de Vargas C."/>
            <person name="Verret F."/>
            <person name="von Dassow P."/>
            <person name="Valentin K."/>
            <person name="Van de Peer Y."/>
            <person name="Wheeler G."/>
            <person name="Dacks J.B."/>
            <person name="Delwiche C.F."/>
            <person name="Dyhrman S.T."/>
            <person name="Glockner G."/>
            <person name="John U."/>
            <person name="Richards T."/>
            <person name="Worden A.Z."/>
            <person name="Zhang X."/>
            <person name="Grigoriev I.V."/>
            <person name="Allen A.E."/>
            <person name="Bidle K."/>
            <person name="Borodovsky M."/>
            <person name="Bowler C."/>
            <person name="Brownlee C."/>
            <person name="Cock J.M."/>
            <person name="Elias M."/>
            <person name="Gladyshev V.N."/>
            <person name="Groth M."/>
            <person name="Guda C."/>
            <person name="Hadaegh A."/>
            <person name="Iglesias-Rodriguez M.D."/>
            <person name="Jenkins J."/>
            <person name="Jones B.M."/>
            <person name="Lawson T."/>
            <person name="Leese F."/>
            <person name="Lindquist E."/>
            <person name="Lobanov A."/>
            <person name="Lomsadze A."/>
            <person name="Malik S.B."/>
            <person name="Marsh M.E."/>
            <person name="Mackinder L."/>
            <person name="Mock T."/>
            <person name="Mueller-Roeber B."/>
            <person name="Pagarete A."/>
            <person name="Parker M."/>
            <person name="Probert I."/>
            <person name="Quesneville H."/>
            <person name="Raines C."/>
            <person name="Rensing S.A."/>
            <person name="Riano-Pachon D.M."/>
            <person name="Richier S."/>
            <person name="Rokitta S."/>
            <person name="Shiraiwa Y."/>
            <person name="Soanes D.M."/>
            <person name="van der Giezen M."/>
            <person name="Wahlund T.M."/>
            <person name="Williams B."/>
            <person name="Wilson W."/>
            <person name="Wolfe G."/>
            <person name="Wurch L.L."/>
        </authorList>
    </citation>
    <scope>NUCLEOTIDE SEQUENCE</scope>
</reference>
<dbReference type="Gene3D" id="3.30.710.10">
    <property type="entry name" value="Potassium Channel Kv1.1, Chain A"/>
    <property type="match status" value="1"/>
</dbReference>
<evidence type="ECO:0000313" key="4">
    <source>
        <dbReference type="Proteomes" id="UP000013827"/>
    </source>
</evidence>
<dbReference type="SMART" id="SM00225">
    <property type="entry name" value="BTB"/>
    <property type="match status" value="1"/>
</dbReference>
<evidence type="ECO:0000259" key="2">
    <source>
        <dbReference type="PROSITE" id="PS50097"/>
    </source>
</evidence>
<dbReference type="GeneID" id="17265758"/>
<dbReference type="InterPro" id="IPR019405">
    <property type="entry name" value="Lactonase_7-beta_prop"/>
</dbReference>
<feature type="domain" description="BTB" evidence="2">
    <location>
        <begin position="476"/>
        <end position="546"/>
    </location>
</feature>
<reference evidence="3" key="2">
    <citation type="submission" date="2024-10" db="UniProtKB">
        <authorList>
            <consortium name="EnsemblProtists"/>
        </authorList>
    </citation>
    <scope>IDENTIFICATION</scope>
</reference>
<dbReference type="eggNOG" id="KOG2177">
    <property type="taxonomic scope" value="Eukaryota"/>
</dbReference>
<dbReference type="Pfam" id="PF10282">
    <property type="entry name" value="Lactonase"/>
    <property type="match status" value="1"/>
</dbReference>
<dbReference type="EnsemblProtists" id="EOD20214">
    <property type="protein sequence ID" value="EOD20214"/>
    <property type="gene ID" value="EMIHUDRAFT_117715"/>
</dbReference>
<dbReference type="Gene3D" id="2.120.10.30">
    <property type="entry name" value="TolB, C-terminal domain"/>
    <property type="match status" value="3"/>
</dbReference>
<dbReference type="RefSeq" id="XP_005772643.1">
    <property type="nucleotide sequence ID" value="XM_005772586.1"/>
</dbReference>
<protein>
    <recommendedName>
        <fullName evidence="2">BTB domain-containing protein</fullName>
    </recommendedName>
</protein>
<dbReference type="InterPro" id="IPR000210">
    <property type="entry name" value="BTB/POZ_dom"/>
</dbReference>
<keyword evidence="4" id="KW-1185">Reference proteome</keyword>
<proteinExistence type="predicted"/>
<dbReference type="HOGENOM" id="CLU_035377_1_0_1"/>
<evidence type="ECO:0000313" key="3">
    <source>
        <dbReference type="EnsemblProtists" id="EOD20214"/>
    </source>
</evidence>
<dbReference type="SUPFAM" id="SSF63829">
    <property type="entry name" value="Calcium-dependent phosphotriesterase"/>
    <property type="match status" value="1"/>
</dbReference>
<organism evidence="3 4">
    <name type="scientific">Emiliania huxleyi (strain CCMP1516)</name>
    <dbReference type="NCBI Taxonomy" id="280463"/>
    <lineage>
        <taxon>Eukaryota</taxon>
        <taxon>Haptista</taxon>
        <taxon>Haptophyta</taxon>
        <taxon>Prymnesiophyceae</taxon>
        <taxon>Isochrysidales</taxon>
        <taxon>Noelaerhabdaceae</taxon>
        <taxon>Emiliania</taxon>
    </lineage>
</organism>
<dbReference type="SUPFAM" id="SSF54695">
    <property type="entry name" value="POZ domain"/>
    <property type="match status" value="1"/>
</dbReference>